<keyword evidence="2" id="KW-1185">Reference proteome</keyword>
<organism evidence="1 2">
    <name type="scientific">Dendrobium nobile</name>
    <name type="common">Orchid</name>
    <dbReference type="NCBI Taxonomy" id="94219"/>
    <lineage>
        <taxon>Eukaryota</taxon>
        <taxon>Viridiplantae</taxon>
        <taxon>Streptophyta</taxon>
        <taxon>Embryophyta</taxon>
        <taxon>Tracheophyta</taxon>
        <taxon>Spermatophyta</taxon>
        <taxon>Magnoliopsida</taxon>
        <taxon>Liliopsida</taxon>
        <taxon>Asparagales</taxon>
        <taxon>Orchidaceae</taxon>
        <taxon>Epidendroideae</taxon>
        <taxon>Malaxideae</taxon>
        <taxon>Dendrobiinae</taxon>
        <taxon>Dendrobium</taxon>
    </lineage>
</organism>
<evidence type="ECO:0000313" key="1">
    <source>
        <dbReference type="EMBL" id="KAI0510229.1"/>
    </source>
</evidence>
<reference evidence="1" key="1">
    <citation type="journal article" date="2022" name="Front. Genet.">
        <title>Chromosome-Scale Assembly of the Dendrobium nobile Genome Provides Insights Into the Molecular Mechanism of the Biosynthesis of the Medicinal Active Ingredient of Dendrobium.</title>
        <authorList>
            <person name="Xu Q."/>
            <person name="Niu S.-C."/>
            <person name="Li K.-L."/>
            <person name="Zheng P.-J."/>
            <person name="Zhang X.-J."/>
            <person name="Jia Y."/>
            <person name="Liu Y."/>
            <person name="Niu Y.-X."/>
            <person name="Yu L.-H."/>
            <person name="Chen D.-F."/>
            <person name="Zhang G.-Q."/>
        </authorList>
    </citation>
    <scope>NUCLEOTIDE SEQUENCE</scope>
    <source>
        <tissue evidence="1">Leaf</tissue>
    </source>
</reference>
<sequence length="119" mass="13647">MPECFTEDFINFVQSNQPSDKQCNFTSMPEWFTNDFISQACPSSQASVQQFTSIPECMTDEFIVGEPSSQPSVKRAKHSNFTSIPKCFNEEHIKDVRSKKPSVMYLKLMMDIIKSKNSM</sequence>
<dbReference type="SMR" id="A0A8T3BB15"/>
<accession>A0A8T3BB15</accession>
<dbReference type="AlphaFoldDB" id="A0A8T3BB15"/>
<dbReference type="EMBL" id="JAGYWB010000009">
    <property type="protein sequence ID" value="KAI0510229.1"/>
    <property type="molecule type" value="Genomic_DNA"/>
</dbReference>
<protein>
    <submittedName>
        <fullName evidence="1">Uncharacterized protein</fullName>
    </submittedName>
</protein>
<name>A0A8T3BB15_DENNO</name>
<proteinExistence type="predicted"/>
<gene>
    <name evidence="1" type="ORF">KFK09_010830</name>
</gene>
<evidence type="ECO:0000313" key="2">
    <source>
        <dbReference type="Proteomes" id="UP000829196"/>
    </source>
</evidence>
<dbReference type="Proteomes" id="UP000829196">
    <property type="component" value="Unassembled WGS sequence"/>
</dbReference>
<comment type="caution">
    <text evidence="1">The sequence shown here is derived from an EMBL/GenBank/DDBJ whole genome shotgun (WGS) entry which is preliminary data.</text>
</comment>